<gene>
    <name evidence="1" type="ORF">TRITD_2Bv1G234050</name>
</gene>
<dbReference type="AlphaFoldDB" id="A0A9R1PZT2"/>
<keyword evidence="2" id="KW-1185">Reference proteome</keyword>
<dbReference type="Gramene" id="TRITD2Bv1G234050.7">
    <property type="protein sequence ID" value="TRITD2Bv1G234050.7"/>
    <property type="gene ID" value="TRITD2Bv1G234050"/>
</dbReference>
<protein>
    <submittedName>
        <fullName evidence="1">Uncharacterized protein</fullName>
    </submittedName>
</protein>
<proteinExistence type="predicted"/>
<dbReference type="EMBL" id="LT934114">
    <property type="protein sequence ID" value="VAH52812.1"/>
    <property type="molecule type" value="Genomic_DNA"/>
</dbReference>
<name>A0A9R1PZT2_TRITD</name>
<reference evidence="1 2" key="1">
    <citation type="submission" date="2017-09" db="EMBL/GenBank/DDBJ databases">
        <authorList>
            <consortium name="International Durum Wheat Genome Sequencing Consortium (IDWGSC)"/>
            <person name="Milanesi L."/>
        </authorList>
    </citation>
    <scope>NUCLEOTIDE SEQUENCE [LARGE SCALE GENOMIC DNA]</scope>
    <source>
        <strain evidence="2">cv. Svevo</strain>
    </source>
</reference>
<accession>A0A9R1PZT2</accession>
<evidence type="ECO:0000313" key="1">
    <source>
        <dbReference type="EMBL" id="VAH52812.1"/>
    </source>
</evidence>
<sequence>MSFRSIEQLLRRNSKIKISQSIANGIHDQKEEQSVQALRESLLASNQLPEKFDDHHVLLRYLSFIHYPETMLYTFIHGYITKIIHLNNGRYFTPQQLWGQTYSYFVLKLDLI</sequence>
<dbReference type="Proteomes" id="UP000324705">
    <property type="component" value="Chromosome 2B"/>
</dbReference>
<evidence type="ECO:0000313" key="2">
    <source>
        <dbReference type="Proteomes" id="UP000324705"/>
    </source>
</evidence>
<organism evidence="1 2">
    <name type="scientific">Triticum turgidum subsp. durum</name>
    <name type="common">Durum wheat</name>
    <name type="synonym">Triticum durum</name>
    <dbReference type="NCBI Taxonomy" id="4567"/>
    <lineage>
        <taxon>Eukaryota</taxon>
        <taxon>Viridiplantae</taxon>
        <taxon>Streptophyta</taxon>
        <taxon>Embryophyta</taxon>
        <taxon>Tracheophyta</taxon>
        <taxon>Spermatophyta</taxon>
        <taxon>Magnoliopsida</taxon>
        <taxon>Liliopsida</taxon>
        <taxon>Poales</taxon>
        <taxon>Poaceae</taxon>
        <taxon>BOP clade</taxon>
        <taxon>Pooideae</taxon>
        <taxon>Triticodae</taxon>
        <taxon>Triticeae</taxon>
        <taxon>Triticinae</taxon>
        <taxon>Triticum</taxon>
    </lineage>
</organism>